<proteinExistence type="predicted"/>
<gene>
    <name evidence="2" type="ORF">L484_028001</name>
</gene>
<organism evidence="2 3">
    <name type="scientific">Morus notabilis</name>
    <dbReference type="NCBI Taxonomy" id="981085"/>
    <lineage>
        <taxon>Eukaryota</taxon>
        <taxon>Viridiplantae</taxon>
        <taxon>Streptophyta</taxon>
        <taxon>Embryophyta</taxon>
        <taxon>Tracheophyta</taxon>
        <taxon>Spermatophyta</taxon>
        <taxon>Magnoliopsida</taxon>
        <taxon>eudicotyledons</taxon>
        <taxon>Gunneridae</taxon>
        <taxon>Pentapetalae</taxon>
        <taxon>rosids</taxon>
        <taxon>fabids</taxon>
        <taxon>Rosales</taxon>
        <taxon>Moraceae</taxon>
        <taxon>Moreae</taxon>
        <taxon>Morus</taxon>
    </lineage>
</organism>
<evidence type="ECO:0000313" key="3">
    <source>
        <dbReference type="Proteomes" id="UP000030645"/>
    </source>
</evidence>
<keyword evidence="3" id="KW-1185">Reference proteome</keyword>
<feature type="region of interest" description="Disordered" evidence="1">
    <location>
        <begin position="57"/>
        <end position="78"/>
    </location>
</feature>
<dbReference type="EMBL" id="KE346217">
    <property type="protein sequence ID" value="EXC30822.1"/>
    <property type="molecule type" value="Genomic_DNA"/>
</dbReference>
<dbReference type="Proteomes" id="UP000030645">
    <property type="component" value="Unassembled WGS sequence"/>
</dbReference>
<evidence type="ECO:0000256" key="1">
    <source>
        <dbReference type="SAM" id="MobiDB-lite"/>
    </source>
</evidence>
<name>W9SW74_9ROSA</name>
<protein>
    <submittedName>
        <fullName evidence="2">Uncharacterized protein</fullName>
    </submittedName>
</protein>
<accession>W9SW74</accession>
<reference evidence="3" key="1">
    <citation type="submission" date="2013-01" db="EMBL/GenBank/DDBJ databases">
        <title>Draft Genome Sequence of a Mulberry Tree, Morus notabilis C.K. Schneid.</title>
        <authorList>
            <person name="He N."/>
            <person name="Zhao S."/>
        </authorList>
    </citation>
    <scope>NUCLEOTIDE SEQUENCE</scope>
</reference>
<sequence length="113" mass="13123">MIVENLQLRSGGNTELRDKFGRSQRLTTFFTDGGGCLAVVRRLVVFDSDRREVRSSVDDEKNVARREEKEIDGERETLGERVGGRERLWERERDEGEEGREEFEKMIKTTVEG</sequence>
<evidence type="ECO:0000313" key="2">
    <source>
        <dbReference type="EMBL" id="EXC30822.1"/>
    </source>
</evidence>
<dbReference type="AlphaFoldDB" id="W9SW74"/>